<gene>
    <name evidence="1" type="ORF">ENU14_00160</name>
</gene>
<proteinExistence type="predicted"/>
<evidence type="ECO:0000313" key="1">
    <source>
        <dbReference type="EMBL" id="HGM57997.1"/>
    </source>
</evidence>
<sequence length="105" mass="12834">MNIDDRFLEMITRFVKENKDKLFDLKPGEVVEKVMENIRKHGLAAKFFIRMNWSKIESVFQNPEQILESLKNYDKETYEIVIKHIDWFKEFLNILHNELRVFIEK</sequence>
<name>A0A7C4D9W7_STAMA</name>
<organism evidence="1">
    <name type="scientific">Staphylothermus marinus</name>
    <dbReference type="NCBI Taxonomy" id="2280"/>
    <lineage>
        <taxon>Archaea</taxon>
        <taxon>Thermoproteota</taxon>
        <taxon>Thermoprotei</taxon>
        <taxon>Desulfurococcales</taxon>
        <taxon>Desulfurococcaceae</taxon>
        <taxon>Staphylothermus</taxon>
    </lineage>
</organism>
<dbReference type="EMBL" id="DTBJ01000003">
    <property type="protein sequence ID" value="HGM57997.1"/>
    <property type="molecule type" value="Genomic_DNA"/>
</dbReference>
<accession>A0A7C4D9W7</accession>
<comment type="caution">
    <text evidence="1">The sequence shown here is derived from an EMBL/GenBank/DDBJ whole genome shotgun (WGS) entry which is preliminary data.</text>
</comment>
<dbReference type="AlphaFoldDB" id="A0A7C4D9W7"/>
<protein>
    <submittedName>
        <fullName evidence="1">Uncharacterized protein</fullName>
    </submittedName>
</protein>
<reference evidence="1" key="1">
    <citation type="journal article" date="2020" name="mSystems">
        <title>Genome- and Community-Level Interaction Insights into Carbon Utilization and Element Cycling Functions of Hydrothermarchaeota in Hydrothermal Sediment.</title>
        <authorList>
            <person name="Zhou Z."/>
            <person name="Liu Y."/>
            <person name="Xu W."/>
            <person name="Pan J."/>
            <person name="Luo Z.H."/>
            <person name="Li M."/>
        </authorList>
    </citation>
    <scope>NUCLEOTIDE SEQUENCE [LARGE SCALE GENOMIC DNA]</scope>
    <source>
        <strain evidence="1">SpSt-642</strain>
    </source>
</reference>